<feature type="domain" description="Fe/B12 periplasmic-binding" evidence="2">
    <location>
        <begin position="28"/>
        <end position="294"/>
    </location>
</feature>
<dbReference type="STRING" id="1367847.JCM7686_3239"/>
<gene>
    <name evidence="3" type="ORF">JCM7686_3239</name>
</gene>
<dbReference type="AlphaFoldDB" id="S5XS43"/>
<protein>
    <submittedName>
        <fullName evidence="3">Hemin-binding periplasmic protein HmuT</fullName>
    </submittedName>
</protein>
<dbReference type="HOGENOM" id="CLU_038034_6_0_5"/>
<dbReference type="RefSeq" id="WP_020951910.1">
    <property type="nucleotide sequence ID" value="NC_022041.1"/>
</dbReference>
<feature type="chain" id="PRO_5004534519" evidence="1">
    <location>
        <begin position="21"/>
        <end position="294"/>
    </location>
</feature>
<sequence length="294" mass="29934">MIRAALAAFLIAAPVAPAFAEGHPEAKKVLSIGGSITEIIYALGEEGRLVARDTTSSFPPEAEKLPDVGYVRALSPEGVLSVGPDLIIADQGAGPPEAVSVIKGAGIPYVEVPDTLTAEGIALKVTTVADALGVPEKGAALSGKITEDLAAVAADFSKIEKPKKVLFILSLQGGRIMAGGEGSSADAIIRLAGGENALTGISGYKPITDEAITQAQPDVVLMMNRGEPKADAAANGSADHEIAKAATLDLPAIQTTPAGKNNAVIYMDGLKLLGFGPRTAGAARELHDALYKAP</sequence>
<dbReference type="CDD" id="cd01149">
    <property type="entry name" value="HutB"/>
    <property type="match status" value="1"/>
</dbReference>
<dbReference type="OrthoDB" id="9797736at2"/>
<evidence type="ECO:0000256" key="1">
    <source>
        <dbReference type="SAM" id="SignalP"/>
    </source>
</evidence>
<dbReference type="PATRIC" id="fig|1367847.3.peg.3265"/>
<dbReference type="KEGG" id="pami:JCM7686_3239"/>
<feature type="signal peptide" evidence="1">
    <location>
        <begin position="1"/>
        <end position="20"/>
    </location>
</feature>
<dbReference type="PROSITE" id="PS50983">
    <property type="entry name" value="FE_B12_PBP"/>
    <property type="match status" value="1"/>
</dbReference>
<proteinExistence type="predicted"/>
<dbReference type="EMBL" id="CP006650">
    <property type="protein sequence ID" value="AGT10274.1"/>
    <property type="molecule type" value="Genomic_DNA"/>
</dbReference>
<dbReference type="InterPro" id="IPR050902">
    <property type="entry name" value="ABC_Transporter_SBP"/>
</dbReference>
<evidence type="ECO:0000259" key="2">
    <source>
        <dbReference type="PROSITE" id="PS50983"/>
    </source>
</evidence>
<keyword evidence="1" id="KW-0732">Signal</keyword>
<keyword evidence="4" id="KW-1185">Reference proteome</keyword>
<name>S5XS43_PARAH</name>
<evidence type="ECO:0000313" key="3">
    <source>
        <dbReference type="EMBL" id="AGT10274.1"/>
    </source>
</evidence>
<dbReference type="PANTHER" id="PTHR30535:SF4">
    <property type="entry name" value="HEMIN-BINDING PERIPLASMIC PROTEIN HMUT"/>
    <property type="match status" value="1"/>
</dbReference>
<reference evidence="3 4" key="1">
    <citation type="journal article" date="2014" name="BMC Genomics">
        <title>Architecture and functions of a multipartite genome of the methylotrophic bacterium Paracoccus aminophilus JCM 7686, containing primary and secondary chromids.</title>
        <authorList>
            <person name="Dziewit L."/>
            <person name="Czarnecki J."/>
            <person name="Wibberg D."/>
            <person name="Radlinska M."/>
            <person name="Mrozek P."/>
            <person name="Szymczak M."/>
            <person name="Schluter A."/>
            <person name="Puhler A."/>
            <person name="Bartosik D."/>
        </authorList>
    </citation>
    <scope>NUCLEOTIDE SEQUENCE [LARGE SCALE GENOMIC DNA]</scope>
    <source>
        <strain evidence="3">JCM 7686</strain>
    </source>
</reference>
<dbReference type="Proteomes" id="UP000015480">
    <property type="component" value="Chromosome"/>
</dbReference>
<accession>S5XS43</accession>
<dbReference type="Pfam" id="PF01497">
    <property type="entry name" value="Peripla_BP_2"/>
    <property type="match status" value="1"/>
</dbReference>
<dbReference type="Gene3D" id="3.40.50.1980">
    <property type="entry name" value="Nitrogenase molybdenum iron protein domain"/>
    <property type="match status" value="2"/>
</dbReference>
<dbReference type="PANTHER" id="PTHR30535">
    <property type="entry name" value="VITAMIN B12-BINDING PROTEIN"/>
    <property type="match status" value="1"/>
</dbReference>
<dbReference type="SUPFAM" id="SSF53807">
    <property type="entry name" value="Helical backbone' metal receptor"/>
    <property type="match status" value="1"/>
</dbReference>
<dbReference type="eggNOG" id="COG4558">
    <property type="taxonomic scope" value="Bacteria"/>
</dbReference>
<evidence type="ECO:0000313" key="4">
    <source>
        <dbReference type="Proteomes" id="UP000015480"/>
    </source>
</evidence>
<organism evidence="3 4">
    <name type="scientific">Paracoccus aminophilus JCM 7686</name>
    <dbReference type="NCBI Taxonomy" id="1367847"/>
    <lineage>
        <taxon>Bacteria</taxon>
        <taxon>Pseudomonadati</taxon>
        <taxon>Pseudomonadota</taxon>
        <taxon>Alphaproteobacteria</taxon>
        <taxon>Rhodobacterales</taxon>
        <taxon>Paracoccaceae</taxon>
        <taxon>Paracoccus</taxon>
    </lineage>
</organism>
<dbReference type="InterPro" id="IPR002491">
    <property type="entry name" value="ABC_transptr_periplasmic_BD"/>
</dbReference>